<sequence>MSTLMALLRFPTAWIQLGIVFLAPPTEFWCKPPREYKFMDVDKWKQLTNIPNDTFKSHSTLEYGNCKMWYPANGSVIPCIWGYAYNRSVIHSSIITEWNLVCNKSHLIEFSQIVLMFGVLIGSIWLGLAADKLGRARVLMFAIVSQSIFGLLTGILPWFSTFLVSRFFLAVANGGVSVISFVLCMEVVGGAWRTIVPILYHIPFGLGTSMMAFAAYFLRDWRCLQLTLFGLSALYLSYIWMISESPRWLWVVGKKQESIAILEKAACVNQLDLMQLKLAIDSIHGSPPVKYTNEELGLRMLFKTPELRSRTIKLCLSSVISGMNFLGFSEYLGQISANIYLGVAIGGIAVIPGSFTCIYVINRYGRTMSISCAACFIGMCFFGICFFPLDVYKNDWPRILLSGSGFFGMSIAYPALCLFTGELFPTILRNAGLGTTVMFSKLGSMIAPIVLQSGEYATFVPLLILGSTSFIQAALVLPLPDTLNKRLPDTIEDVEEMHGYQKN</sequence>
<evidence type="ECO:0000313" key="9">
    <source>
        <dbReference type="Proteomes" id="UP000327044"/>
    </source>
</evidence>
<feature type="transmembrane region" description="Helical" evidence="5">
    <location>
        <begin position="167"/>
        <end position="191"/>
    </location>
</feature>
<evidence type="ECO:0000256" key="4">
    <source>
        <dbReference type="ARBA" id="ARBA00023136"/>
    </source>
</evidence>
<dbReference type="PROSITE" id="PS50850">
    <property type="entry name" value="MFS"/>
    <property type="match status" value="1"/>
</dbReference>
<dbReference type="InterPro" id="IPR020846">
    <property type="entry name" value="MFS_dom"/>
</dbReference>
<dbReference type="EMBL" id="VVIM01000002">
    <property type="protein sequence ID" value="KAB0802124.1"/>
    <property type="molecule type" value="Genomic_DNA"/>
</dbReference>
<proteinExistence type="predicted"/>
<name>A0A5N4AXQ7_PHOPY</name>
<dbReference type="SUPFAM" id="SSF103473">
    <property type="entry name" value="MFS general substrate transporter"/>
    <property type="match status" value="1"/>
</dbReference>
<feature type="signal peptide" evidence="6">
    <location>
        <begin position="1"/>
        <end position="30"/>
    </location>
</feature>
<dbReference type="Pfam" id="PF00083">
    <property type="entry name" value="Sugar_tr"/>
    <property type="match status" value="1"/>
</dbReference>
<accession>A0A5N4AXQ7</accession>
<reference evidence="8 9" key="1">
    <citation type="journal article" date="2018" name="Elife">
        <title>Firefly genomes illuminate parallel origins of bioluminescence in beetles.</title>
        <authorList>
            <person name="Fallon T.R."/>
            <person name="Lower S.E."/>
            <person name="Chang C.H."/>
            <person name="Bessho-Uehara M."/>
            <person name="Martin G.J."/>
            <person name="Bewick A.J."/>
            <person name="Behringer M."/>
            <person name="Debat H.J."/>
            <person name="Wong I."/>
            <person name="Day J.C."/>
            <person name="Suvorov A."/>
            <person name="Silva C.J."/>
            <person name="Stanger-Hall K.F."/>
            <person name="Hall D.W."/>
            <person name="Schmitz R.J."/>
            <person name="Nelson D.R."/>
            <person name="Lewis S.M."/>
            <person name="Shigenobu S."/>
            <person name="Bybee S.M."/>
            <person name="Larracuente A.M."/>
            <person name="Oba Y."/>
            <person name="Weng J.K."/>
        </authorList>
    </citation>
    <scope>NUCLEOTIDE SEQUENCE [LARGE SCALE GENOMIC DNA]</scope>
    <source>
        <strain evidence="8">1611_PpyrPB1</strain>
        <tissue evidence="8">Whole body</tissue>
    </source>
</reference>
<feature type="chain" id="PRO_5024435249" description="Major facilitator superfamily (MFS) profile domain-containing protein" evidence="6">
    <location>
        <begin position="31"/>
        <end position="503"/>
    </location>
</feature>
<dbReference type="PANTHER" id="PTHR24064">
    <property type="entry name" value="SOLUTE CARRIER FAMILY 22 MEMBER"/>
    <property type="match status" value="1"/>
</dbReference>
<dbReference type="InterPro" id="IPR036259">
    <property type="entry name" value="MFS_trans_sf"/>
</dbReference>
<feature type="transmembrane region" description="Helical" evidence="5">
    <location>
        <begin position="368"/>
        <end position="389"/>
    </location>
</feature>
<feature type="transmembrane region" description="Helical" evidence="5">
    <location>
        <begin position="107"/>
        <end position="126"/>
    </location>
</feature>
<evidence type="ECO:0000256" key="2">
    <source>
        <dbReference type="ARBA" id="ARBA00022692"/>
    </source>
</evidence>
<feature type="transmembrane region" description="Helical" evidence="5">
    <location>
        <begin position="339"/>
        <end position="361"/>
    </location>
</feature>
<keyword evidence="4 5" id="KW-0472">Membrane</keyword>
<dbReference type="Gene3D" id="1.20.1250.20">
    <property type="entry name" value="MFS general substrate transporter like domains"/>
    <property type="match status" value="1"/>
</dbReference>
<organism evidence="8 9">
    <name type="scientific">Photinus pyralis</name>
    <name type="common">Common eastern firefly</name>
    <name type="synonym">Lampyris pyralis</name>
    <dbReference type="NCBI Taxonomy" id="7054"/>
    <lineage>
        <taxon>Eukaryota</taxon>
        <taxon>Metazoa</taxon>
        <taxon>Ecdysozoa</taxon>
        <taxon>Arthropoda</taxon>
        <taxon>Hexapoda</taxon>
        <taxon>Insecta</taxon>
        <taxon>Pterygota</taxon>
        <taxon>Neoptera</taxon>
        <taxon>Endopterygota</taxon>
        <taxon>Coleoptera</taxon>
        <taxon>Polyphaga</taxon>
        <taxon>Elateriformia</taxon>
        <taxon>Elateroidea</taxon>
        <taxon>Lampyridae</taxon>
        <taxon>Lampyrinae</taxon>
        <taxon>Photinus</taxon>
    </lineage>
</organism>
<keyword evidence="9" id="KW-1185">Reference proteome</keyword>
<feature type="transmembrane region" description="Helical" evidence="5">
    <location>
        <begin position="198"/>
        <end position="218"/>
    </location>
</feature>
<keyword evidence="2 5" id="KW-0812">Transmembrane</keyword>
<protein>
    <recommendedName>
        <fullName evidence="7">Major facilitator superfamily (MFS) profile domain-containing protein</fullName>
    </recommendedName>
</protein>
<evidence type="ECO:0000256" key="5">
    <source>
        <dbReference type="SAM" id="Phobius"/>
    </source>
</evidence>
<evidence type="ECO:0000259" key="7">
    <source>
        <dbReference type="PROSITE" id="PS50850"/>
    </source>
</evidence>
<keyword evidence="6" id="KW-0732">Signal</keyword>
<dbReference type="AlphaFoldDB" id="A0A5N4AXQ7"/>
<feature type="transmembrane region" description="Helical" evidence="5">
    <location>
        <begin position="138"/>
        <end position="161"/>
    </location>
</feature>
<dbReference type="GO" id="GO:0022857">
    <property type="term" value="F:transmembrane transporter activity"/>
    <property type="evidence" value="ECO:0007669"/>
    <property type="project" value="InterPro"/>
</dbReference>
<feature type="transmembrane region" description="Helical" evidence="5">
    <location>
        <begin position="401"/>
        <end position="419"/>
    </location>
</feature>
<dbReference type="Proteomes" id="UP000327044">
    <property type="component" value="Unassembled WGS sequence"/>
</dbReference>
<evidence type="ECO:0000256" key="1">
    <source>
        <dbReference type="ARBA" id="ARBA00004141"/>
    </source>
</evidence>
<dbReference type="InParanoid" id="A0A5N4AXQ7"/>
<feature type="transmembrane region" description="Helical" evidence="5">
    <location>
        <begin position="456"/>
        <end position="477"/>
    </location>
</feature>
<gene>
    <name evidence="8" type="ORF">PPYR_04310</name>
</gene>
<dbReference type="GO" id="GO:0016020">
    <property type="term" value="C:membrane"/>
    <property type="evidence" value="ECO:0007669"/>
    <property type="project" value="UniProtKB-SubCell"/>
</dbReference>
<evidence type="ECO:0000256" key="3">
    <source>
        <dbReference type="ARBA" id="ARBA00022989"/>
    </source>
</evidence>
<feature type="transmembrane region" description="Helical" evidence="5">
    <location>
        <begin position="224"/>
        <end position="241"/>
    </location>
</feature>
<dbReference type="InterPro" id="IPR005828">
    <property type="entry name" value="MFS_sugar_transport-like"/>
</dbReference>
<keyword evidence="3 5" id="KW-1133">Transmembrane helix</keyword>
<evidence type="ECO:0000256" key="6">
    <source>
        <dbReference type="SAM" id="SignalP"/>
    </source>
</evidence>
<comment type="subcellular location">
    <subcellularLocation>
        <location evidence="1">Membrane</location>
        <topology evidence="1">Multi-pass membrane protein</topology>
    </subcellularLocation>
</comment>
<comment type="caution">
    <text evidence="8">The sequence shown here is derived from an EMBL/GenBank/DDBJ whole genome shotgun (WGS) entry which is preliminary data.</text>
</comment>
<evidence type="ECO:0000313" key="8">
    <source>
        <dbReference type="EMBL" id="KAB0802124.1"/>
    </source>
</evidence>
<feature type="domain" description="Major facilitator superfamily (MFS) profile" evidence="7">
    <location>
        <begin position="67"/>
        <end position="484"/>
    </location>
</feature>